<evidence type="ECO:0000313" key="1">
    <source>
        <dbReference type="EMBL" id="QEL55468.1"/>
    </source>
</evidence>
<accession>A0A5C1DIF1</accession>
<organism evidence="1 2">
    <name type="scientific">Chromobacterium paludis</name>
    <dbReference type="NCBI Taxonomy" id="2605945"/>
    <lineage>
        <taxon>Bacteria</taxon>
        <taxon>Pseudomonadati</taxon>
        <taxon>Pseudomonadota</taxon>
        <taxon>Betaproteobacteria</taxon>
        <taxon>Neisseriales</taxon>
        <taxon>Chromobacteriaceae</taxon>
        <taxon>Chromobacterium</taxon>
    </lineage>
</organism>
<dbReference type="Proteomes" id="UP000322079">
    <property type="component" value="Chromosome"/>
</dbReference>
<dbReference type="EMBL" id="CP043473">
    <property type="protein sequence ID" value="QEL55468.1"/>
    <property type="molecule type" value="Genomic_DNA"/>
</dbReference>
<sequence>MSWKRTSRKVWQLPNGSIPGLSAAAQYGHAGIRCQDRSIKRLLTVQRPPSKWTPQDVNELIYLANTCSSLLRQWPEYSTTARLAIGNEMVAVLAEVKRRKQQHGRYGVTGDEWQALRRSVTELQTWIAESVPAQRLMMAELDVDYCAAREDRRREMEGRACTSSHIAQAAAA</sequence>
<dbReference type="RefSeq" id="WP_149295831.1">
    <property type="nucleotide sequence ID" value="NZ_CP043473.1"/>
</dbReference>
<keyword evidence="2" id="KW-1185">Reference proteome</keyword>
<evidence type="ECO:0000313" key="2">
    <source>
        <dbReference type="Proteomes" id="UP000322079"/>
    </source>
</evidence>
<reference evidence="1 2" key="1">
    <citation type="submission" date="2019-08" db="EMBL/GenBank/DDBJ databases">
        <title>Chromobacterium paludis, a novel bacterium isolated from a Maryland marsh pond.</title>
        <authorList>
            <person name="Blackburn M.B."/>
            <person name="Gundersen-Rindal D.E."/>
        </authorList>
    </citation>
    <scope>NUCLEOTIDE SEQUENCE [LARGE SCALE GENOMIC DNA]</scope>
    <source>
        <strain evidence="2">IIBBL 257-1</strain>
    </source>
</reference>
<protein>
    <submittedName>
        <fullName evidence="1">Uncharacterized protein</fullName>
    </submittedName>
</protein>
<dbReference type="KEGG" id="chrm:FYK34_07775"/>
<gene>
    <name evidence="1" type="ORF">FYK34_07775</name>
</gene>
<name>A0A5C1DIF1_9NEIS</name>
<dbReference type="AlphaFoldDB" id="A0A5C1DIF1"/>
<proteinExistence type="predicted"/>